<gene>
    <name evidence="2" type="ORF">JOF57_000882</name>
</gene>
<sequence length="173" mass="18179">MTPSAERCNARLSIVGSPGYHGAISGLVKNALDYIEDLREDPRVYLDSTPWGCISCVYGWQAAVGTLAQLRSIGHALRVSPSELRVAAEQLDGQAGSFAEKCQGAHARVGGSVLGSGQAAAALPQMLAAWEERGVQFGAHFTRHAEGHREAATGYGKTDEITAKGIDDAGSEL</sequence>
<dbReference type="InterPro" id="IPR005025">
    <property type="entry name" value="FMN_Rdtase-like_dom"/>
</dbReference>
<proteinExistence type="predicted"/>
<evidence type="ECO:0000313" key="2">
    <source>
        <dbReference type="EMBL" id="MBP2450997.1"/>
    </source>
</evidence>
<dbReference type="EMBL" id="JAGIOP010000001">
    <property type="protein sequence ID" value="MBP2450997.1"/>
    <property type="molecule type" value="Genomic_DNA"/>
</dbReference>
<reference evidence="2 3" key="1">
    <citation type="submission" date="2021-03" db="EMBL/GenBank/DDBJ databases">
        <title>Sequencing the genomes of 1000 actinobacteria strains.</title>
        <authorList>
            <person name="Klenk H.-P."/>
        </authorList>
    </citation>
    <scope>NUCLEOTIDE SEQUENCE [LARGE SCALE GENOMIC DNA]</scope>
    <source>
        <strain evidence="2 3">DSM 46713</strain>
    </source>
</reference>
<dbReference type="Pfam" id="PF03358">
    <property type="entry name" value="FMN_red"/>
    <property type="match status" value="1"/>
</dbReference>
<protein>
    <recommendedName>
        <fullName evidence="1">NADPH-dependent FMN reductase-like domain-containing protein</fullName>
    </recommendedName>
</protein>
<accession>A0ABS4ZND3</accession>
<dbReference type="SUPFAM" id="SSF52218">
    <property type="entry name" value="Flavoproteins"/>
    <property type="match status" value="1"/>
</dbReference>
<dbReference type="InterPro" id="IPR029039">
    <property type="entry name" value="Flavoprotein-like_sf"/>
</dbReference>
<keyword evidence="3" id="KW-1185">Reference proteome</keyword>
<evidence type="ECO:0000313" key="3">
    <source>
        <dbReference type="Proteomes" id="UP000694460"/>
    </source>
</evidence>
<name>A0ABS4ZND3_9MYCO</name>
<dbReference type="InterPro" id="IPR036689">
    <property type="entry name" value="ESAT-6-like_sf"/>
</dbReference>
<dbReference type="SUPFAM" id="SSF140453">
    <property type="entry name" value="EsxAB dimer-like"/>
    <property type="match status" value="1"/>
</dbReference>
<dbReference type="Proteomes" id="UP000694460">
    <property type="component" value="Unassembled WGS sequence"/>
</dbReference>
<organism evidence="2 3">
    <name type="scientific">Mycolicibacterium lutetiense</name>
    <dbReference type="NCBI Taxonomy" id="1641992"/>
    <lineage>
        <taxon>Bacteria</taxon>
        <taxon>Bacillati</taxon>
        <taxon>Actinomycetota</taxon>
        <taxon>Actinomycetes</taxon>
        <taxon>Mycobacteriales</taxon>
        <taxon>Mycobacteriaceae</taxon>
        <taxon>Mycolicibacterium</taxon>
    </lineage>
</organism>
<evidence type="ECO:0000259" key="1">
    <source>
        <dbReference type="Pfam" id="PF03358"/>
    </source>
</evidence>
<feature type="domain" description="NADPH-dependent FMN reductase-like" evidence="1">
    <location>
        <begin position="10"/>
        <end position="79"/>
    </location>
</feature>
<comment type="caution">
    <text evidence="2">The sequence shown here is derived from an EMBL/GenBank/DDBJ whole genome shotgun (WGS) entry which is preliminary data.</text>
</comment>
<dbReference type="Gene3D" id="3.40.50.360">
    <property type="match status" value="1"/>
</dbReference>